<dbReference type="InterPro" id="IPR035979">
    <property type="entry name" value="RBD_domain_sf"/>
</dbReference>
<keyword evidence="4" id="KW-1185">Reference proteome</keyword>
<evidence type="ECO:0000256" key="1">
    <source>
        <dbReference type="SAM" id="MobiDB-lite"/>
    </source>
</evidence>
<feature type="domain" description="Mei2-like C-terminal RNA recognition motif" evidence="2">
    <location>
        <begin position="36"/>
        <end position="127"/>
    </location>
</feature>
<organism evidence="3 4">
    <name type="scientific">Prorocentrum cordatum</name>
    <dbReference type="NCBI Taxonomy" id="2364126"/>
    <lineage>
        <taxon>Eukaryota</taxon>
        <taxon>Sar</taxon>
        <taxon>Alveolata</taxon>
        <taxon>Dinophyceae</taxon>
        <taxon>Prorocentrales</taxon>
        <taxon>Prorocentraceae</taxon>
        <taxon>Prorocentrum</taxon>
    </lineage>
</organism>
<dbReference type="EMBL" id="CAUYUJ010011259">
    <property type="protein sequence ID" value="CAK0831453.1"/>
    <property type="molecule type" value="Genomic_DNA"/>
</dbReference>
<dbReference type="InterPro" id="IPR007201">
    <property type="entry name" value="Mei2-like_Rrm_C"/>
</dbReference>
<evidence type="ECO:0000313" key="4">
    <source>
        <dbReference type="Proteomes" id="UP001189429"/>
    </source>
</evidence>
<evidence type="ECO:0000313" key="3">
    <source>
        <dbReference type="EMBL" id="CAK0831453.1"/>
    </source>
</evidence>
<name>A0ABN9SIE1_9DINO</name>
<protein>
    <recommendedName>
        <fullName evidence="2">Mei2-like C-terminal RNA recognition motif domain-containing protein</fullName>
    </recommendedName>
</protein>
<sequence length="403" mass="42082">PCLAQAAQLDQHTRPEIGRPWRRTGAMFGKTSRPITTLMLHNVPRMYTQEQLLKEIEHASGNKVGFNFLYLPWDSRLGRNVGYGFLNCCDAEGAEWCRAFFSEYYFCKSAKRKPCAISPAHIQGVESNLIHLVDTLVGEGGKSAPIILWQGQSVRFPQVVATLRQLLGTPARLPGPSGSAVQQPALEGLEARRPQPASAPGASGRPPAAAQSPPPSRSIRVAGSAEALGSGSRGRAAGGGSDSDEHEDASCLRAEFSLARRLGALMLERRAALLRAAPAAGPSTAPSPAEPAGGGGAPPRVPAGFRRPPGLELPQRPVPVGGAAAGGGSPARTPPLAAVGRPTVTESAKDLHSLASEKFFDTWSSDSGWLAGGVDGASVEKSPGVSGRLVATLDFGSLKVFSL</sequence>
<feature type="compositionally biased region" description="Low complexity" evidence="1">
    <location>
        <begin position="278"/>
        <end position="291"/>
    </location>
</feature>
<feature type="compositionally biased region" description="Low complexity" evidence="1">
    <location>
        <begin position="194"/>
        <end position="211"/>
    </location>
</feature>
<evidence type="ECO:0000259" key="2">
    <source>
        <dbReference type="Pfam" id="PF04059"/>
    </source>
</evidence>
<feature type="non-terminal residue" evidence="3">
    <location>
        <position position="1"/>
    </location>
</feature>
<feature type="region of interest" description="Disordered" evidence="1">
    <location>
        <begin position="278"/>
        <end position="338"/>
    </location>
</feature>
<comment type="caution">
    <text evidence="3">The sequence shown here is derived from an EMBL/GenBank/DDBJ whole genome shotgun (WGS) entry which is preliminary data.</text>
</comment>
<gene>
    <name evidence="3" type="ORF">PCOR1329_LOCUS29767</name>
</gene>
<dbReference type="SUPFAM" id="SSF54928">
    <property type="entry name" value="RNA-binding domain, RBD"/>
    <property type="match status" value="1"/>
</dbReference>
<accession>A0ABN9SIE1</accession>
<proteinExistence type="predicted"/>
<dbReference type="Proteomes" id="UP001189429">
    <property type="component" value="Unassembled WGS sequence"/>
</dbReference>
<feature type="compositionally biased region" description="Low complexity" evidence="1">
    <location>
        <begin position="222"/>
        <end position="235"/>
    </location>
</feature>
<feature type="region of interest" description="Disordered" evidence="1">
    <location>
        <begin position="190"/>
        <end position="246"/>
    </location>
</feature>
<reference evidence="3" key="1">
    <citation type="submission" date="2023-10" db="EMBL/GenBank/DDBJ databases">
        <authorList>
            <person name="Chen Y."/>
            <person name="Shah S."/>
            <person name="Dougan E. K."/>
            <person name="Thang M."/>
            <person name="Chan C."/>
        </authorList>
    </citation>
    <scope>NUCLEOTIDE SEQUENCE [LARGE SCALE GENOMIC DNA]</scope>
</reference>
<dbReference type="Pfam" id="PF04059">
    <property type="entry name" value="RRM_2"/>
    <property type="match status" value="1"/>
</dbReference>